<evidence type="ECO:0000313" key="3">
    <source>
        <dbReference type="Proteomes" id="UP000243217"/>
    </source>
</evidence>
<dbReference type="EMBL" id="JNBS01002559">
    <property type="protein sequence ID" value="OQR90299.1"/>
    <property type="molecule type" value="Genomic_DNA"/>
</dbReference>
<accession>A0A1V9YWW2</accession>
<dbReference type="Proteomes" id="UP000243217">
    <property type="component" value="Unassembled WGS sequence"/>
</dbReference>
<proteinExistence type="predicted"/>
<dbReference type="AlphaFoldDB" id="A0A1V9YWW2"/>
<keyword evidence="1" id="KW-0472">Membrane</keyword>
<comment type="caution">
    <text evidence="2">The sequence shown here is derived from an EMBL/GenBank/DDBJ whole genome shotgun (WGS) entry which is preliminary data.</text>
</comment>
<organism evidence="2 3">
    <name type="scientific">Thraustotheca clavata</name>
    <dbReference type="NCBI Taxonomy" id="74557"/>
    <lineage>
        <taxon>Eukaryota</taxon>
        <taxon>Sar</taxon>
        <taxon>Stramenopiles</taxon>
        <taxon>Oomycota</taxon>
        <taxon>Saprolegniomycetes</taxon>
        <taxon>Saprolegniales</taxon>
        <taxon>Achlyaceae</taxon>
        <taxon>Thraustotheca</taxon>
    </lineage>
</organism>
<gene>
    <name evidence="2" type="ORF">THRCLA_09380</name>
</gene>
<feature type="transmembrane region" description="Helical" evidence="1">
    <location>
        <begin position="153"/>
        <end position="174"/>
    </location>
</feature>
<name>A0A1V9YWW2_9STRA</name>
<feature type="transmembrane region" description="Helical" evidence="1">
    <location>
        <begin position="55"/>
        <end position="79"/>
    </location>
</feature>
<feature type="transmembrane region" description="Helical" evidence="1">
    <location>
        <begin position="121"/>
        <end position="141"/>
    </location>
</feature>
<evidence type="ECO:0008006" key="4">
    <source>
        <dbReference type="Google" id="ProtNLM"/>
    </source>
</evidence>
<keyword evidence="3" id="KW-1185">Reference proteome</keyword>
<evidence type="ECO:0000313" key="2">
    <source>
        <dbReference type="EMBL" id="OQR90299.1"/>
    </source>
</evidence>
<evidence type="ECO:0000256" key="1">
    <source>
        <dbReference type="SAM" id="Phobius"/>
    </source>
</evidence>
<sequence length="339" mass="38269">MEEYNICSPQPPAFQAVHNYVGPMGNIDPPPELLLRAKEFQLSLLKNNSALTSTLAAIGIYLCTQLHAFTSSLIFFLWVDEWVHGQREAVSFEGDFQPMTLMSYSLQTQAPLQERIKSLSLGIYLFLCYALVSLALSSLGSLLTKSPLNRSMLVLRGICATVCLSSATTSPFVGDFGLRYLPASRSFIGSCLFASEASWIIYIRHMGHIFIMEYSFGTRYNISCMSYSNNRRKFQLDNNKELHNFNHIILPHSNWNMHGLFYEKYKPTTVIHRVLPAAGIAFLNESRGVGFTSSTIDIVSAGMCGIFRFNNVLFDRYHFQINTMDSNSFQLPYSGTKFL</sequence>
<keyword evidence="1" id="KW-1133">Transmembrane helix</keyword>
<reference evidence="2 3" key="1">
    <citation type="journal article" date="2014" name="Genome Biol. Evol.">
        <title>The secreted proteins of Achlya hypogyna and Thraustotheca clavata identify the ancestral oomycete secretome and reveal gene acquisitions by horizontal gene transfer.</title>
        <authorList>
            <person name="Misner I."/>
            <person name="Blouin N."/>
            <person name="Leonard G."/>
            <person name="Richards T.A."/>
            <person name="Lane C.E."/>
        </authorList>
    </citation>
    <scope>NUCLEOTIDE SEQUENCE [LARGE SCALE GENOMIC DNA]</scope>
    <source>
        <strain evidence="2 3">ATCC 34112</strain>
    </source>
</reference>
<protein>
    <recommendedName>
        <fullName evidence="4">Transmembrane protein</fullName>
    </recommendedName>
</protein>
<feature type="transmembrane region" description="Helical" evidence="1">
    <location>
        <begin position="186"/>
        <end position="203"/>
    </location>
</feature>
<keyword evidence="1" id="KW-0812">Transmembrane</keyword>